<keyword evidence="8" id="KW-1185">Reference proteome</keyword>
<dbReference type="OrthoDB" id="10262250at2759"/>
<comment type="caution">
    <text evidence="7">The sequence shown here is derived from an EMBL/GenBank/DDBJ whole genome shotgun (WGS) entry which is preliminary data.</text>
</comment>
<accession>A0A852JX99</accession>
<dbReference type="GO" id="GO:0005737">
    <property type="term" value="C:cytoplasm"/>
    <property type="evidence" value="ECO:0007669"/>
    <property type="project" value="TreeGrafter"/>
</dbReference>
<dbReference type="Pfam" id="PF01207">
    <property type="entry name" value="Dus"/>
    <property type="match status" value="1"/>
</dbReference>
<dbReference type="PANTHER" id="PTHR45936:SF1">
    <property type="entry name" value="TRNA-DIHYDROURIDINE(20) SYNTHASE [NAD(P)+]-LIKE"/>
    <property type="match status" value="1"/>
</dbReference>
<organism evidence="7 8">
    <name type="scientific">Spizella passerina</name>
    <name type="common">Chipping sparrow</name>
    <dbReference type="NCBI Taxonomy" id="40210"/>
    <lineage>
        <taxon>Eukaryota</taxon>
        <taxon>Metazoa</taxon>
        <taxon>Chordata</taxon>
        <taxon>Craniata</taxon>
        <taxon>Vertebrata</taxon>
        <taxon>Euteleostomi</taxon>
        <taxon>Archelosauria</taxon>
        <taxon>Archosauria</taxon>
        <taxon>Dinosauria</taxon>
        <taxon>Saurischia</taxon>
        <taxon>Theropoda</taxon>
        <taxon>Coelurosauria</taxon>
        <taxon>Aves</taxon>
        <taxon>Neognathae</taxon>
        <taxon>Neoaves</taxon>
        <taxon>Telluraves</taxon>
        <taxon>Australaves</taxon>
        <taxon>Passeriformes</taxon>
        <taxon>Passerellidae</taxon>
        <taxon>Spizella</taxon>
    </lineage>
</organism>
<keyword evidence="2" id="KW-0285">Flavoprotein</keyword>
<sequence length="271" mass="30511">MTVNTPLCFRGKKILAPMVRVGTLPMRLLALDYGADIVYCEELIDIKMLQCKRVINEVLETVDFVAPNDRVVFRTCERERERVVFQMGSADAERALAVAKLVESDVAGIDINMGCPKEYSTKASMGAALLSDPDKIESILTTLVKGVCKPITCKIRILPSIYKFHRQSLVLCCFFSLLERKKEERPQHPVHCDVIKAISEAVSIPVIANGGSHDFIKEYADIETFQKATAASSVMIARAAMWNPSVFRKEGFCPLKDVMQDYIKYVRFYED</sequence>
<dbReference type="PANTHER" id="PTHR45936">
    <property type="entry name" value="TRNA-DIHYDROURIDINE(20) SYNTHASE [NAD(P)+]-LIKE"/>
    <property type="match status" value="1"/>
</dbReference>
<feature type="non-terminal residue" evidence="7">
    <location>
        <position position="1"/>
    </location>
</feature>
<evidence type="ECO:0000256" key="1">
    <source>
        <dbReference type="ARBA" id="ARBA00001917"/>
    </source>
</evidence>
<dbReference type="GO" id="GO:0050660">
    <property type="term" value="F:flavin adenine dinucleotide binding"/>
    <property type="evidence" value="ECO:0007669"/>
    <property type="project" value="InterPro"/>
</dbReference>
<feature type="non-terminal residue" evidence="7">
    <location>
        <position position="271"/>
    </location>
</feature>
<comment type="cofactor">
    <cofactor evidence="1">
        <name>FMN</name>
        <dbReference type="ChEBI" id="CHEBI:58210"/>
    </cofactor>
</comment>
<dbReference type="PROSITE" id="PS01136">
    <property type="entry name" value="UPF0034"/>
    <property type="match status" value="1"/>
</dbReference>
<dbReference type="InterPro" id="IPR013785">
    <property type="entry name" value="Aldolase_TIM"/>
</dbReference>
<dbReference type="InterPro" id="IPR018517">
    <property type="entry name" value="tRNA_hU_synthase_CS"/>
</dbReference>
<dbReference type="EMBL" id="WBNQ01070287">
    <property type="protein sequence ID" value="NXX70172.1"/>
    <property type="molecule type" value="Genomic_DNA"/>
</dbReference>
<feature type="domain" description="DUS-like FMN-binding" evidence="6">
    <location>
        <begin position="14"/>
        <end position="251"/>
    </location>
</feature>
<keyword evidence="4" id="KW-0819">tRNA processing</keyword>
<keyword evidence="3" id="KW-0288">FMN</keyword>
<evidence type="ECO:0000256" key="4">
    <source>
        <dbReference type="ARBA" id="ARBA00022694"/>
    </source>
</evidence>
<keyword evidence="5" id="KW-0560">Oxidoreductase</keyword>
<evidence type="ECO:0000256" key="5">
    <source>
        <dbReference type="ARBA" id="ARBA00023002"/>
    </source>
</evidence>
<dbReference type="InterPro" id="IPR052582">
    <property type="entry name" value="tRNA-DUS-like"/>
</dbReference>
<dbReference type="InterPro" id="IPR035587">
    <property type="entry name" value="DUS-like_FMN-bd"/>
</dbReference>
<evidence type="ECO:0000313" key="7">
    <source>
        <dbReference type="EMBL" id="NXX70172.1"/>
    </source>
</evidence>
<evidence type="ECO:0000313" key="8">
    <source>
        <dbReference type="Proteomes" id="UP000618746"/>
    </source>
</evidence>
<dbReference type="CDD" id="cd02801">
    <property type="entry name" value="DUS_like_FMN"/>
    <property type="match status" value="1"/>
</dbReference>
<evidence type="ECO:0000256" key="3">
    <source>
        <dbReference type="ARBA" id="ARBA00022643"/>
    </source>
</evidence>
<dbReference type="GO" id="GO:0017150">
    <property type="term" value="F:tRNA dihydrouridine synthase activity"/>
    <property type="evidence" value="ECO:0007669"/>
    <property type="project" value="InterPro"/>
</dbReference>
<dbReference type="AlphaFoldDB" id="A0A852JX99"/>
<name>A0A852JX99_SPIPA</name>
<dbReference type="Proteomes" id="UP000618746">
    <property type="component" value="Unassembled WGS sequence"/>
</dbReference>
<evidence type="ECO:0000256" key="2">
    <source>
        <dbReference type="ARBA" id="ARBA00022630"/>
    </source>
</evidence>
<proteinExistence type="predicted"/>
<dbReference type="FunFam" id="3.20.20.70:FF:000229">
    <property type="entry name" value="tRNA-dihydrouridine(20) synthase [NAD(P)+]-like"/>
    <property type="match status" value="1"/>
</dbReference>
<dbReference type="SUPFAM" id="SSF51395">
    <property type="entry name" value="FMN-linked oxidoreductases"/>
    <property type="match status" value="1"/>
</dbReference>
<reference evidence="7" key="1">
    <citation type="submission" date="2020-02" db="EMBL/GenBank/DDBJ databases">
        <title>Bird 10,000 Genomes (B10K) Project - Family phase.</title>
        <authorList>
            <person name="Zhang G."/>
        </authorList>
    </citation>
    <scope>NUCLEOTIDE SEQUENCE</scope>
    <source>
        <strain evidence="7">B10K-DU-023-52</strain>
        <tissue evidence="7">Mixed tissue sample</tissue>
    </source>
</reference>
<gene>
    <name evidence="7" type="primary">Dus2</name>
    <name evidence="7" type="ORF">SPIPAS_R08871</name>
</gene>
<dbReference type="Gene3D" id="3.20.20.70">
    <property type="entry name" value="Aldolase class I"/>
    <property type="match status" value="1"/>
</dbReference>
<evidence type="ECO:0000259" key="6">
    <source>
        <dbReference type="Pfam" id="PF01207"/>
    </source>
</evidence>
<protein>
    <submittedName>
        <fullName evidence="7">DUS2L synthase</fullName>
    </submittedName>
</protein>